<dbReference type="InterPro" id="IPR017850">
    <property type="entry name" value="Alkaline_phosphatase_core_sf"/>
</dbReference>
<comment type="similarity">
    <text evidence="1">Belongs to the sulfatase family.</text>
</comment>
<gene>
    <name evidence="6" type="ORF">HA338_12945</name>
</gene>
<organism evidence="6 7">
    <name type="scientific">Methanosarcina acetivorans</name>
    <dbReference type="NCBI Taxonomy" id="2214"/>
    <lineage>
        <taxon>Archaea</taxon>
        <taxon>Methanobacteriati</taxon>
        <taxon>Methanobacteriota</taxon>
        <taxon>Stenosarchaea group</taxon>
        <taxon>Methanomicrobia</taxon>
        <taxon>Methanosarcinales</taxon>
        <taxon>Methanosarcinaceae</taxon>
        <taxon>Methanosarcina</taxon>
    </lineage>
</organism>
<dbReference type="GO" id="GO:0046872">
    <property type="term" value="F:metal ion binding"/>
    <property type="evidence" value="ECO:0007669"/>
    <property type="project" value="UniProtKB-KW"/>
</dbReference>
<dbReference type="RefSeq" id="WP_011022610.1">
    <property type="nucleotide sequence ID" value="NZ_DUJU01000145.1"/>
</dbReference>
<keyword evidence="2" id="KW-0479">Metal-binding</keyword>
<dbReference type="GO" id="GO:0016787">
    <property type="term" value="F:hydrolase activity"/>
    <property type="evidence" value="ECO:0007669"/>
    <property type="project" value="UniProtKB-KW"/>
</dbReference>
<dbReference type="InterPro" id="IPR000917">
    <property type="entry name" value="Sulfatase_N"/>
</dbReference>
<evidence type="ECO:0000256" key="4">
    <source>
        <dbReference type="ARBA" id="ARBA00022837"/>
    </source>
</evidence>
<dbReference type="PANTHER" id="PTHR42693:SF43">
    <property type="entry name" value="BLL2667 PROTEIN"/>
    <property type="match status" value="1"/>
</dbReference>
<dbReference type="PROSITE" id="PS00149">
    <property type="entry name" value="SULFATASE_2"/>
    <property type="match status" value="1"/>
</dbReference>
<evidence type="ECO:0000259" key="5">
    <source>
        <dbReference type="Pfam" id="PF00884"/>
    </source>
</evidence>
<dbReference type="SUPFAM" id="SSF53649">
    <property type="entry name" value="Alkaline phosphatase-like"/>
    <property type="match status" value="1"/>
</dbReference>
<evidence type="ECO:0000256" key="2">
    <source>
        <dbReference type="ARBA" id="ARBA00022723"/>
    </source>
</evidence>
<dbReference type="EMBL" id="DUJU01000145">
    <property type="protein sequence ID" value="HIH94878.1"/>
    <property type="molecule type" value="Genomic_DNA"/>
</dbReference>
<protein>
    <submittedName>
        <fullName evidence="6">Sulfatase-like hydrolase/transferase</fullName>
    </submittedName>
</protein>
<dbReference type="Gene3D" id="3.40.720.10">
    <property type="entry name" value="Alkaline Phosphatase, subunit A"/>
    <property type="match status" value="1"/>
</dbReference>
<feature type="domain" description="Sulfatase N-terminal" evidence="5">
    <location>
        <begin position="37"/>
        <end position="448"/>
    </location>
</feature>
<sequence>MIEYEPGKPFPGVIGRTLDESSPAWPRPTRAGESAANVIFFILDDVGYGQMSVFGGLCETPNLERLANRGLRYTNMQTTALCSPTRGCALTGRNHHTLGLSAITELSMGYPAHNGYMGFEHGFLSEILLEQGYNTFAVGKWHLTPPEETTTAGPFHRWPLGRGFERYYGFLGGNTDQWHPDLTYDNHPVPVPATPEEGYHLNIDLADKAIEFIKDAHHNAPDKPFFLYYATGAGHAPRHVEKKWIEKYKGRFDMGWDKYRKTVFKHQKGLGIVPPDALLSERDPDVPAWDSLTDTEKKVYARQMEVFAAFIEQTDYHFGRILDFLEEIGELDNTLVIVLSDNGASAEGGIHGTFNEMLFFNNVEETLEDNLERIEKWGNPETFNHYSWGWTWAGDTPFRRWKRETYRGGISDACIVSWPEGVKARGENRSQYAHAIDLVPTVLEALGMEAPKNIRGVSQSPIQGVSFAHTFDDPGAPTKHITQYFEMFGHRSIYNDGWRAVCPFPGSSFAEPLREGWFFGMPLSSRVLKVLDSKGWELYELAEDPAEIRNLAKEKPEKLQEMIQRWYTEAGKYGVLPLATAALERMNVQRPTIARPRTKYIYYAGGTPVQFSAAPRVYNRPWSITARVVIPEEGAEGVLLAHGNRHGGYSFYVKDGHLHHVHNYSGLEKFRISSPDPIPKGEVTLRYEFEKTDEPDFSKGKGSAGRSQLYINGELVASRNLPYTVPNLFGIIGLSCGYDAADSVHPEEYRAPFTFTGRIRQVELDVSGELIKDEEADLKRMMTEQ</sequence>
<keyword evidence="6" id="KW-0808">Transferase</keyword>
<dbReference type="GeneID" id="1474539"/>
<dbReference type="CDD" id="cd16025">
    <property type="entry name" value="PAS_like"/>
    <property type="match status" value="1"/>
</dbReference>
<evidence type="ECO:0000256" key="1">
    <source>
        <dbReference type="ARBA" id="ARBA00008779"/>
    </source>
</evidence>
<comment type="caution">
    <text evidence="6">The sequence shown here is derived from an EMBL/GenBank/DDBJ whole genome shotgun (WGS) entry which is preliminary data.</text>
</comment>
<keyword evidence="3 6" id="KW-0378">Hydrolase</keyword>
<evidence type="ECO:0000313" key="7">
    <source>
        <dbReference type="Proteomes" id="UP000600774"/>
    </source>
</evidence>
<reference evidence="6" key="1">
    <citation type="journal article" date="2020" name="bioRxiv">
        <title>A rank-normalized archaeal taxonomy based on genome phylogeny resolves widespread incomplete and uneven classifications.</title>
        <authorList>
            <person name="Rinke C."/>
            <person name="Chuvochina M."/>
            <person name="Mussig A.J."/>
            <person name="Chaumeil P.-A."/>
            <person name="Waite D.W."/>
            <person name="Whitman W.B."/>
            <person name="Parks D.H."/>
            <person name="Hugenholtz P."/>
        </authorList>
    </citation>
    <scope>NUCLEOTIDE SEQUENCE</scope>
    <source>
        <strain evidence="6">UBA8876</strain>
    </source>
</reference>
<accession>A0A832W9C5</accession>
<dbReference type="InterPro" id="IPR050738">
    <property type="entry name" value="Sulfatase"/>
</dbReference>
<keyword evidence="4" id="KW-0106">Calcium</keyword>
<dbReference type="GO" id="GO:0016740">
    <property type="term" value="F:transferase activity"/>
    <property type="evidence" value="ECO:0007669"/>
    <property type="project" value="UniProtKB-KW"/>
</dbReference>
<dbReference type="Proteomes" id="UP000600774">
    <property type="component" value="Unassembled WGS sequence"/>
</dbReference>
<dbReference type="Pfam" id="PF00884">
    <property type="entry name" value="Sulfatase"/>
    <property type="match status" value="1"/>
</dbReference>
<dbReference type="PANTHER" id="PTHR42693">
    <property type="entry name" value="ARYLSULFATASE FAMILY MEMBER"/>
    <property type="match status" value="1"/>
</dbReference>
<proteinExistence type="inferred from homology"/>
<dbReference type="InterPro" id="IPR024607">
    <property type="entry name" value="Sulfatase_CS"/>
</dbReference>
<name>A0A832W9C5_9EURY</name>
<dbReference type="AlphaFoldDB" id="A0A832W9C5"/>
<evidence type="ECO:0000256" key="3">
    <source>
        <dbReference type="ARBA" id="ARBA00022801"/>
    </source>
</evidence>
<dbReference type="Gene3D" id="3.30.1120.10">
    <property type="match status" value="1"/>
</dbReference>
<evidence type="ECO:0000313" key="6">
    <source>
        <dbReference type="EMBL" id="HIH94878.1"/>
    </source>
</evidence>